<keyword evidence="3" id="KW-1185">Reference proteome</keyword>
<organism evidence="2 3">
    <name type="scientific">Rikenella microfusus</name>
    <dbReference type="NCBI Taxonomy" id="28139"/>
    <lineage>
        <taxon>Bacteria</taxon>
        <taxon>Pseudomonadati</taxon>
        <taxon>Bacteroidota</taxon>
        <taxon>Bacteroidia</taxon>
        <taxon>Bacteroidales</taxon>
        <taxon>Rikenellaceae</taxon>
        <taxon>Rikenella</taxon>
    </lineage>
</organism>
<feature type="chain" id="PRO_5017028550" description="Double zinc ribbon" evidence="1">
    <location>
        <begin position="22"/>
        <end position="504"/>
    </location>
</feature>
<dbReference type="RefSeq" id="WP_147288472.1">
    <property type="nucleotide sequence ID" value="NZ_UGVL01000001.1"/>
</dbReference>
<feature type="signal peptide" evidence="1">
    <location>
        <begin position="1"/>
        <end position="21"/>
    </location>
</feature>
<keyword evidence="1" id="KW-0732">Signal</keyword>
<accession>A0A379MV70</accession>
<dbReference type="AlphaFoldDB" id="A0A379MV70"/>
<evidence type="ECO:0008006" key="4">
    <source>
        <dbReference type="Google" id="ProtNLM"/>
    </source>
</evidence>
<sequence length="504" mass="55215">MQRALFTVGCRFMWLCLAAVAAVGWSCTKEDHLYGDSSPQSEGAIAQARSFYERTAVPLTKSIGGQSVAVRPLPGEITPLWDKAAATVLADGTTAWVDVPIEATVVYTAVRNGFHAHEAGESCGHDHSPVQAVQKLTVHTDADGTQRSLIATIVPETDCTAELNGFSSAEGLDGFSGFVSWHDLTGKLIRVAEYENGVRTRSAEPTGENEKDIIDIVDDAVLYPVETGIDKNAIETKTANNKCKICNKDVECRAKNVSSLHCPICRQYDNPGYTYDPDSQCKCRRCGSCGQRIPAGQEECSKCGEKIDMPKFCTICGMYFCPHLTGSGGPNIVPAPTQTEHEEMFKAALKSLLTEDQYEDTKSGSYAIDINYQSENYEYMHGLYFTGTDDDRRKAHTIMRNHFISWAQAFIFHGSYYCLGKALHPIADTYVLVQTRVGMLGFYSYRSMWNIVDGSNVTPYTSDIEPGKRALAYVCNALIGLDDPTTDAIGAVFDGWLKLTGGGY</sequence>
<evidence type="ECO:0000313" key="2">
    <source>
        <dbReference type="EMBL" id="SUE34532.1"/>
    </source>
</evidence>
<reference evidence="2 3" key="1">
    <citation type="submission" date="2018-06" db="EMBL/GenBank/DDBJ databases">
        <authorList>
            <consortium name="Pathogen Informatics"/>
            <person name="Doyle S."/>
        </authorList>
    </citation>
    <scope>NUCLEOTIDE SEQUENCE [LARGE SCALE GENOMIC DNA]</scope>
    <source>
        <strain evidence="2 3">NCTC11190</strain>
    </source>
</reference>
<gene>
    <name evidence="2" type="ORF">NCTC11190_01760</name>
</gene>
<evidence type="ECO:0000256" key="1">
    <source>
        <dbReference type="SAM" id="SignalP"/>
    </source>
</evidence>
<name>A0A379MV70_9BACT</name>
<protein>
    <recommendedName>
        <fullName evidence="4">Double zinc ribbon</fullName>
    </recommendedName>
</protein>
<dbReference type="EMBL" id="UGVL01000001">
    <property type="protein sequence ID" value="SUE34532.1"/>
    <property type="molecule type" value="Genomic_DNA"/>
</dbReference>
<evidence type="ECO:0000313" key="3">
    <source>
        <dbReference type="Proteomes" id="UP000255233"/>
    </source>
</evidence>
<dbReference type="Proteomes" id="UP000255233">
    <property type="component" value="Unassembled WGS sequence"/>
</dbReference>
<proteinExistence type="predicted"/>